<dbReference type="GO" id="GO:1990281">
    <property type="term" value="C:efflux pump complex"/>
    <property type="evidence" value="ECO:0007669"/>
    <property type="project" value="TreeGrafter"/>
</dbReference>
<comment type="similarity">
    <text evidence="2">Belongs to the outer membrane factor (OMF) (TC 1.B.17) family.</text>
</comment>
<dbReference type="Pfam" id="PF02321">
    <property type="entry name" value="OEP"/>
    <property type="match status" value="2"/>
</dbReference>
<reference evidence="9" key="1">
    <citation type="submission" date="2012-02" db="EMBL/GenBank/DDBJ databases">
        <title>The complete genome of Solitalea canadensis DSM 3403.</title>
        <authorList>
            <consortium name="US DOE Joint Genome Institute (JGI-PGF)"/>
            <person name="Lucas S."/>
            <person name="Copeland A."/>
            <person name="Lapidus A."/>
            <person name="Glavina del Rio T."/>
            <person name="Dalin E."/>
            <person name="Tice H."/>
            <person name="Bruce D."/>
            <person name="Goodwin L."/>
            <person name="Pitluck S."/>
            <person name="Peters L."/>
            <person name="Ovchinnikova G."/>
            <person name="Lu M."/>
            <person name="Kyrpides N."/>
            <person name="Mavromatis K."/>
            <person name="Ivanova N."/>
            <person name="Brettin T."/>
            <person name="Detter J.C."/>
            <person name="Han C."/>
            <person name="Larimer F."/>
            <person name="Land M."/>
            <person name="Hauser L."/>
            <person name="Markowitz V."/>
            <person name="Cheng J.-F."/>
            <person name="Hugenholtz P."/>
            <person name="Woyke T."/>
            <person name="Wu D."/>
            <person name="Spring S."/>
            <person name="Schroeder M."/>
            <person name="Kopitz M."/>
            <person name="Brambilla E."/>
            <person name="Klenk H.-P."/>
            <person name="Eisen J.A."/>
        </authorList>
    </citation>
    <scope>NUCLEOTIDE SEQUENCE</scope>
    <source>
        <strain evidence="9">DSM 3403</strain>
    </source>
</reference>
<keyword evidence="4" id="KW-1134">Transmembrane beta strand</keyword>
<dbReference type="GO" id="GO:0009279">
    <property type="term" value="C:cell outer membrane"/>
    <property type="evidence" value="ECO:0007669"/>
    <property type="project" value="UniProtKB-SubCell"/>
</dbReference>
<evidence type="ECO:0000256" key="6">
    <source>
        <dbReference type="ARBA" id="ARBA00023136"/>
    </source>
</evidence>
<accession>H8KST4</accession>
<dbReference type="PANTHER" id="PTHR30026:SF23">
    <property type="entry name" value="TO APRF-PUTATIVE OUTER MEMBRANE EFFLUX PROTEIN OR SECRETED ALKALINE PHOSPHATASE-RELATED"/>
    <property type="match status" value="1"/>
</dbReference>
<name>H8KST4_SOLCM</name>
<evidence type="ECO:0000256" key="4">
    <source>
        <dbReference type="ARBA" id="ARBA00022452"/>
    </source>
</evidence>
<keyword evidence="3" id="KW-0813">Transport</keyword>
<evidence type="ECO:0000256" key="7">
    <source>
        <dbReference type="ARBA" id="ARBA00023237"/>
    </source>
</evidence>
<dbReference type="OrthoDB" id="1271612at2"/>
<dbReference type="GO" id="GO:0015288">
    <property type="term" value="F:porin activity"/>
    <property type="evidence" value="ECO:0007669"/>
    <property type="project" value="TreeGrafter"/>
</dbReference>
<keyword evidence="6" id="KW-0472">Membrane</keyword>
<proteinExistence type="inferred from homology"/>
<evidence type="ECO:0000256" key="5">
    <source>
        <dbReference type="ARBA" id="ARBA00022692"/>
    </source>
</evidence>
<dbReference type="eggNOG" id="COG1538">
    <property type="taxonomic scope" value="Bacteria"/>
</dbReference>
<evidence type="ECO:0000313" key="9">
    <source>
        <dbReference type="EMBL" id="AFD05228.1"/>
    </source>
</evidence>
<dbReference type="InterPro" id="IPR051906">
    <property type="entry name" value="TolC-like"/>
</dbReference>
<gene>
    <name evidence="9" type="ordered locus">Solca_0071</name>
</gene>
<evidence type="ECO:0000256" key="3">
    <source>
        <dbReference type="ARBA" id="ARBA00022448"/>
    </source>
</evidence>
<dbReference type="KEGG" id="scn:Solca_0071"/>
<protein>
    <submittedName>
        <fullName evidence="9">Outer membrane protein</fullName>
    </submittedName>
</protein>
<dbReference type="RefSeq" id="WP_014678456.1">
    <property type="nucleotide sequence ID" value="NC_017770.1"/>
</dbReference>
<keyword evidence="8" id="KW-0175">Coiled coil</keyword>
<feature type="coiled-coil region" evidence="8">
    <location>
        <begin position="171"/>
        <end position="205"/>
    </location>
</feature>
<evidence type="ECO:0000313" key="10">
    <source>
        <dbReference type="Proteomes" id="UP000007590"/>
    </source>
</evidence>
<dbReference type="GO" id="GO:0015562">
    <property type="term" value="F:efflux transmembrane transporter activity"/>
    <property type="evidence" value="ECO:0007669"/>
    <property type="project" value="InterPro"/>
</dbReference>
<sequence>MRKLKSTRDIIFLFIASLIMGGIQTVAAQKRAGLTVREISLDELIGLATQNNLDLKMSQKDSAIAVENIKATKILKAPYVNVGGNYNFVGNPVLYRGFYSNDTIIDYYHHQASWNVAAGLPVYLGGRIKTQIAQSETFSSIQNELLLMTENKLKLSIITQFYLLYKLYREVEIIEENIKNVKINIKQLESRVANGQNLVSDLLRTQLQLSNFEIEVFKAWNSIDLQSNYLCILSGLPTNTRIQPRSVVLAIPADSIRYDQCLQDAFLNRNEIKQSLLQKNLSELTLKVTQSAAKPAISASAIYSSEFPVPGTFPPQPDILNYWAVGIGLSYDLSSIYNLKHRIKADKIQIQKEDDNISNVRNLIEQDVKNSYVNFIESKTNIVAYRQNVERAELNYRIVKSKYDNEFALIIDMIDAELQVNDSKLSLNKAIIEAIIQYYSLLYSMGKLN</sequence>
<dbReference type="AlphaFoldDB" id="H8KST4"/>
<keyword evidence="5" id="KW-0812">Transmembrane</keyword>
<evidence type="ECO:0000256" key="1">
    <source>
        <dbReference type="ARBA" id="ARBA00004442"/>
    </source>
</evidence>
<keyword evidence="7" id="KW-0998">Cell outer membrane</keyword>
<dbReference type="HOGENOM" id="CLU_012817_10_4_10"/>
<dbReference type="InterPro" id="IPR003423">
    <property type="entry name" value="OMP_efflux"/>
</dbReference>
<dbReference type="EMBL" id="CP003349">
    <property type="protein sequence ID" value="AFD05228.1"/>
    <property type="molecule type" value="Genomic_DNA"/>
</dbReference>
<comment type="subcellular location">
    <subcellularLocation>
        <location evidence="1">Cell outer membrane</location>
    </subcellularLocation>
</comment>
<dbReference type="Gene3D" id="1.20.1600.10">
    <property type="entry name" value="Outer membrane efflux proteins (OEP)"/>
    <property type="match status" value="1"/>
</dbReference>
<dbReference type="SUPFAM" id="SSF56954">
    <property type="entry name" value="Outer membrane efflux proteins (OEP)"/>
    <property type="match status" value="1"/>
</dbReference>
<evidence type="ECO:0000256" key="2">
    <source>
        <dbReference type="ARBA" id="ARBA00007613"/>
    </source>
</evidence>
<dbReference type="STRING" id="929556.Solca_0071"/>
<dbReference type="Proteomes" id="UP000007590">
    <property type="component" value="Chromosome"/>
</dbReference>
<dbReference type="PANTHER" id="PTHR30026">
    <property type="entry name" value="OUTER MEMBRANE PROTEIN TOLC"/>
    <property type="match status" value="1"/>
</dbReference>
<keyword evidence="10" id="KW-1185">Reference proteome</keyword>
<evidence type="ECO:0000256" key="8">
    <source>
        <dbReference type="SAM" id="Coils"/>
    </source>
</evidence>
<organism evidence="9 10">
    <name type="scientific">Solitalea canadensis (strain ATCC 29591 / DSM 3403 / JCM 21819 / LMG 8368 / NBRC 15130 / NCIMB 12057 / USAM 9D)</name>
    <name type="common">Flexibacter canadensis</name>
    <dbReference type="NCBI Taxonomy" id="929556"/>
    <lineage>
        <taxon>Bacteria</taxon>
        <taxon>Pseudomonadati</taxon>
        <taxon>Bacteroidota</taxon>
        <taxon>Sphingobacteriia</taxon>
        <taxon>Sphingobacteriales</taxon>
        <taxon>Sphingobacteriaceae</taxon>
        <taxon>Solitalea</taxon>
    </lineage>
</organism>